<feature type="coiled-coil region" evidence="1">
    <location>
        <begin position="309"/>
        <end position="336"/>
    </location>
</feature>
<feature type="compositionally biased region" description="Low complexity" evidence="2">
    <location>
        <begin position="1430"/>
        <end position="1441"/>
    </location>
</feature>
<feature type="region of interest" description="Disordered" evidence="2">
    <location>
        <begin position="1"/>
        <end position="41"/>
    </location>
</feature>
<organism evidence="4">
    <name type="scientific">Tanacetum cinerariifolium</name>
    <name type="common">Dalmatian daisy</name>
    <name type="synonym">Chrysanthemum cinerariifolium</name>
    <dbReference type="NCBI Taxonomy" id="118510"/>
    <lineage>
        <taxon>Eukaryota</taxon>
        <taxon>Viridiplantae</taxon>
        <taxon>Streptophyta</taxon>
        <taxon>Embryophyta</taxon>
        <taxon>Tracheophyta</taxon>
        <taxon>Spermatophyta</taxon>
        <taxon>Magnoliopsida</taxon>
        <taxon>eudicotyledons</taxon>
        <taxon>Gunneridae</taxon>
        <taxon>Pentapetalae</taxon>
        <taxon>asterids</taxon>
        <taxon>campanulids</taxon>
        <taxon>Asterales</taxon>
        <taxon>Asteraceae</taxon>
        <taxon>Asteroideae</taxon>
        <taxon>Anthemideae</taxon>
        <taxon>Anthemidinae</taxon>
        <taxon>Tanacetum</taxon>
    </lineage>
</organism>
<feature type="non-terminal residue" evidence="4">
    <location>
        <position position="1"/>
    </location>
</feature>
<feature type="region of interest" description="Disordered" evidence="2">
    <location>
        <begin position="1386"/>
        <end position="1441"/>
    </location>
</feature>
<comment type="caution">
    <text evidence="4">The sequence shown here is derived from an EMBL/GenBank/DDBJ whole genome shotgun (WGS) entry which is preliminary data.</text>
</comment>
<feature type="domain" description="Reverse transcriptase Ty1/copia-type" evidence="3">
    <location>
        <begin position="1122"/>
        <end position="1185"/>
    </location>
</feature>
<keyword evidence="1" id="KW-0175">Coiled coil</keyword>
<feature type="compositionally biased region" description="Basic residues" evidence="2">
    <location>
        <begin position="527"/>
        <end position="538"/>
    </location>
</feature>
<sequence>ANLLELEEGKTMVDSNMTSNPKQRRPQRSSPTMIPKKRDQIAHEQKACQIDSLMDPPERSKRETELVPLGKVKRMRIEQYFLMTDYSLWEVILNGDSPAPTRVIVGVVQPVAPTTAEQRLQKLISQLEVLGESLSQENINLKFLRSLPTEWRTHTLIWRNKKNLEEQSLDDFFNNLKIYEIEVKSSSSASTSTQNIGFVSSQTTDSTNEPVSAVASVSAASEKLSVSALLNVDTLSNARTGRNLKANGPTSMGFDMSKVECYNYHRKRECRSPKDTRRNVAAEPQRRNVLKRNQPTMPSWNSPLQVLSVMTIRQKFKKAKQERDDLKLKLEKFQTSSKNLSQLLASQTNDKTGLGYNTQVFTSSMFDYDEMFTSETDKSLPASPIYDSFVQPTEQVKTPSSSVKTVETSIPATNYKTSIPKPTSNGNSRNRKACFVCKSLTNLIKDCDYYDKKVAQTPAMNHAQRGNHHQYAIMTLLNFQRHVVPTAVLTKSKLVPITAARPVTAVVPKTHVTRPRPTKSVVTKPHSPPRRNIKRRPSPKASTFPPKVTAAKAPMVNAVKGNWDKGVIDSGCSRHMTGNMSYLSDFEELNGGYVAFGGNPNGGKISGKEPFVGNQDPGEKSSQSPSQINHHCCYGCGDSLEDIFCRQCTCELCGNGAHYGYDCPPKEEEKQIEEDQAANARYWKIPACYDDNDDDYTFAITPNEPDNSLSLGDEHLDTVPVMESDEFIKSSVENLVPIPSESEGDNEYDVPACEVFTTFSNILFDSDYDFHSNPHPFNAESDLIESLLNHDSSIISSFSNIDSLFDEFAGKLTLLKSIPSRIDETDCDPENSVLVTKPQNKISYELLLGRTPSISFIRPFGCPMTILNILDPLGKFDGKVDEGFLVGYSVRRNQSNPSAGVQEQFDTEKAREESVQQYVLFPLWSSGSTNPQNTDDDAAFGGEKPEIEGRKPEFEVYVSPSSSAQTKKHDDKTNREAKGKSPVESSIGYRILSVEFKDFSDNNINEVNAANTLVPAVRQISTNSTNTSNAAGPSNADVSPIHGKSSYVNTSQYHDYLNMPELEDITYFDDEEAVGAEADFTNLKTTITVSPIPTTRVHKDNLVTQIIGDLSSATQTRSMTKVTKDQGFEDPDYPDKVYKVVKAFYGLHQAPRAWYETLVNYLLENGFQRGKIDQTLFIKRQKDGKSASTPIDTEKPLLMDSDGEDVNDVTRLQALVDKKKVIITEGTIRDALRLDDAESIDCLPNEKIFTELSRMRYEKPSTKLTFYKAFFSPKWKFLIHTILQCMSAKWTLWNEFSSSMALAVICLSTGRKFNFSKAQVGDLSSHSTKYSSPALTQKVFANMRRVGNGFSRLDTPFFEGKILAQQDDAAADEGAASVVVDDVPATVDEPSIPSPTPTTQPPPPSQDLPFTSQVQPTTPPSPIAQPPSPQQQLQPSHDAEI</sequence>
<feature type="region of interest" description="Disordered" evidence="2">
    <location>
        <begin position="605"/>
        <end position="627"/>
    </location>
</feature>
<evidence type="ECO:0000256" key="2">
    <source>
        <dbReference type="SAM" id="MobiDB-lite"/>
    </source>
</evidence>
<dbReference type="EMBL" id="BKCJ010007353">
    <property type="protein sequence ID" value="GEU76833.1"/>
    <property type="molecule type" value="Genomic_DNA"/>
</dbReference>
<feature type="compositionally biased region" description="Pro residues" evidence="2">
    <location>
        <begin position="1392"/>
        <end position="1406"/>
    </location>
</feature>
<dbReference type="Pfam" id="PF07727">
    <property type="entry name" value="RVT_2"/>
    <property type="match status" value="1"/>
</dbReference>
<dbReference type="InterPro" id="IPR013103">
    <property type="entry name" value="RVT_2"/>
</dbReference>
<feature type="region of interest" description="Disordered" evidence="2">
    <location>
        <begin position="955"/>
        <end position="984"/>
    </location>
</feature>
<feature type="compositionally biased region" description="Pro residues" evidence="2">
    <location>
        <begin position="1417"/>
        <end position="1429"/>
    </location>
</feature>
<evidence type="ECO:0000259" key="3">
    <source>
        <dbReference type="Pfam" id="PF07727"/>
    </source>
</evidence>
<feature type="region of interest" description="Disordered" evidence="2">
    <location>
        <begin position="513"/>
        <end position="546"/>
    </location>
</feature>
<accession>A0A6L2MS85</accession>
<evidence type="ECO:0000256" key="1">
    <source>
        <dbReference type="SAM" id="Coils"/>
    </source>
</evidence>
<evidence type="ECO:0000313" key="4">
    <source>
        <dbReference type="EMBL" id="GEU76833.1"/>
    </source>
</evidence>
<proteinExistence type="predicted"/>
<gene>
    <name evidence="4" type="ORF">Tci_048811</name>
</gene>
<feature type="compositionally biased region" description="Basic and acidic residues" evidence="2">
    <location>
        <begin position="967"/>
        <end position="981"/>
    </location>
</feature>
<reference evidence="4" key="1">
    <citation type="journal article" date="2019" name="Sci. Rep.">
        <title>Draft genome of Tanacetum cinerariifolium, the natural source of mosquito coil.</title>
        <authorList>
            <person name="Yamashiro T."/>
            <person name="Shiraishi A."/>
            <person name="Satake H."/>
            <person name="Nakayama K."/>
        </authorList>
    </citation>
    <scope>NUCLEOTIDE SEQUENCE</scope>
</reference>
<name>A0A6L2MS85_TANCI</name>
<feature type="compositionally biased region" description="Low complexity" evidence="2">
    <location>
        <begin position="1407"/>
        <end position="1416"/>
    </location>
</feature>
<protein>
    <submittedName>
        <fullName evidence="4">Ribonuclease H-like domain-containing protein</fullName>
    </submittedName>
</protein>